<keyword evidence="2" id="KW-1185">Reference proteome</keyword>
<dbReference type="AlphaFoldDB" id="T1KWL0"/>
<reference evidence="1" key="2">
    <citation type="submission" date="2015-06" db="UniProtKB">
        <authorList>
            <consortium name="EnsemblMetazoa"/>
        </authorList>
    </citation>
    <scope>IDENTIFICATION</scope>
</reference>
<evidence type="ECO:0000313" key="1">
    <source>
        <dbReference type="EnsemblMetazoa" id="tetur24g02010.1"/>
    </source>
</evidence>
<dbReference type="HOGENOM" id="CLU_2690977_0_0_1"/>
<dbReference type="EMBL" id="CAEY01000644">
    <property type="status" value="NOT_ANNOTATED_CDS"/>
    <property type="molecule type" value="Genomic_DNA"/>
</dbReference>
<proteinExistence type="predicted"/>
<sequence length="74" mass="8822">MAKLVFNHSSRDHWFNWIKKGHYCVGSATVLGNARFRTRVETRSTKFTHDLSFQDSLKIDLQFIMQRQFNYPVN</sequence>
<accession>T1KWL0</accession>
<organism evidence="1 2">
    <name type="scientific">Tetranychus urticae</name>
    <name type="common">Two-spotted spider mite</name>
    <dbReference type="NCBI Taxonomy" id="32264"/>
    <lineage>
        <taxon>Eukaryota</taxon>
        <taxon>Metazoa</taxon>
        <taxon>Ecdysozoa</taxon>
        <taxon>Arthropoda</taxon>
        <taxon>Chelicerata</taxon>
        <taxon>Arachnida</taxon>
        <taxon>Acari</taxon>
        <taxon>Acariformes</taxon>
        <taxon>Trombidiformes</taxon>
        <taxon>Prostigmata</taxon>
        <taxon>Eleutherengona</taxon>
        <taxon>Raphignathae</taxon>
        <taxon>Tetranychoidea</taxon>
        <taxon>Tetranychidae</taxon>
        <taxon>Tetranychus</taxon>
    </lineage>
</organism>
<evidence type="ECO:0000313" key="2">
    <source>
        <dbReference type="Proteomes" id="UP000015104"/>
    </source>
</evidence>
<name>T1KWL0_TETUR</name>
<protein>
    <submittedName>
        <fullName evidence="1">Uncharacterized protein</fullName>
    </submittedName>
</protein>
<dbReference type="Proteomes" id="UP000015104">
    <property type="component" value="Unassembled WGS sequence"/>
</dbReference>
<dbReference type="EnsemblMetazoa" id="tetur24g02010.1">
    <property type="protein sequence ID" value="tetur24g02010.1"/>
    <property type="gene ID" value="tetur24g02010"/>
</dbReference>
<reference evidence="2" key="1">
    <citation type="submission" date="2011-08" db="EMBL/GenBank/DDBJ databases">
        <authorList>
            <person name="Rombauts S."/>
        </authorList>
    </citation>
    <scope>NUCLEOTIDE SEQUENCE</scope>
    <source>
        <strain evidence="2">London</strain>
    </source>
</reference>